<evidence type="ECO:0000256" key="2">
    <source>
        <dbReference type="ARBA" id="ARBA00022475"/>
    </source>
</evidence>
<comment type="caution">
    <text evidence="9">The sequence shown here is derived from an EMBL/GenBank/DDBJ whole genome shotgun (WGS) entry which is preliminary data.</text>
</comment>
<keyword evidence="2" id="KW-1003">Cell membrane</keyword>
<keyword evidence="3 7" id="KW-0812">Transmembrane</keyword>
<proteinExistence type="predicted"/>
<feature type="transmembrane region" description="Helical" evidence="7">
    <location>
        <begin position="46"/>
        <end position="66"/>
    </location>
</feature>
<keyword evidence="4 7" id="KW-1133">Transmembrane helix</keyword>
<dbReference type="EMBL" id="JAUSVP010000022">
    <property type="protein sequence ID" value="MDQ0449977.1"/>
    <property type="molecule type" value="Genomic_DNA"/>
</dbReference>
<feature type="region of interest" description="Disordered" evidence="6">
    <location>
        <begin position="1"/>
        <end position="24"/>
    </location>
</feature>
<feature type="transmembrane region" description="Helical" evidence="7">
    <location>
        <begin position="278"/>
        <end position="298"/>
    </location>
</feature>
<feature type="domain" description="Polysaccharide chain length determinant N-terminal" evidence="8">
    <location>
        <begin position="35"/>
        <end position="123"/>
    </location>
</feature>
<name>A0ABU0I5T9_9HYPH</name>
<evidence type="ECO:0000313" key="9">
    <source>
        <dbReference type="EMBL" id="MDQ0449977.1"/>
    </source>
</evidence>
<accession>A0ABU0I5T9</accession>
<evidence type="ECO:0000256" key="1">
    <source>
        <dbReference type="ARBA" id="ARBA00004651"/>
    </source>
</evidence>
<evidence type="ECO:0000256" key="3">
    <source>
        <dbReference type="ARBA" id="ARBA00022692"/>
    </source>
</evidence>
<evidence type="ECO:0000259" key="8">
    <source>
        <dbReference type="Pfam" id="PF02706"/>
    </source>
</evidence>
<sequence length="310" mass="34536">MARGQAVSESTLQDAGGPHSLWQGDVSSGEVSRNLRMLRRLLRKGVPLILLWTAFLVGLGVVYSALLKPEYISTVQILLQPRQIINDGPEDGRHYHQFVIDNQQCETELALVTSQEALRTVYSALRIGESPEVRNRFDSISSTLKSLVSSSITVSEGPTTTDYGFQRFESRVRARRTGLSYILNVSYRAYDRQQAARVVGSIVNAYVASRLRSAANRYKESGPYLERRVQLLREQLVIANEGVRTGKIPEKDFRELDVRILGQPETTLGSVYPRRTPLVVTLTALGLVSGSLLLLIFAQQAKKKHAVPVL</sequence>
<dbReference type="PANTHER" id="PTHR32309">
    <property type="entry name" value="TYROSINE-PROTEIN KINASE"/>
    <property type="match status" value="1"/>
</dbReference>
<dbReference type="InterPro" id="IPR003856">
    <property type="entry name" value="LPS_length_determ_N"/>
</dbReference>
<gene>
    <name evidence="9" type="ORF">QO012_004502</name>
</gene>
<dbReference type="PANTHER" id="PTHR32309:SF13">
    <property type="entry name" value="FERRIC ENTEROBACTIN TRANSPORT PROTEIN FEPE"/>
    <property type="match status" value="1"/>
</dbReference>
<protein>
    <submittedName>
        <fullName evidence="9">Uncharacterized protein involved in exopolysaccharide biosynthesis</fullName>
    </submittedName>
</protein>
<keyword evidence="10" id="KW-1185">Reference proteome</keyword>
<dbReference type="Pfam" id="PF02706">
    <property type="entry name" value="Wzz"/>
    <property type="match status" value="1"/>
</dbReference>
<comment type="subcellular location">
    <subcellularLocation>
        <location evidence="1">Cell membrane</location>
        <topology evidence="1">Multi-pass membrane protein</topology>
    </subcellularLocation>
</comment>
<evidence type="ECO:0000256" key="7">
    <source>
        <dbReference type="SAM" id="Phobius"/>
    </source>
</evidence>
<evidence type="ECO:0000256" key="5">
    <source>
        <dbReference type="ARBA" id="ARBA00023136"/>
    </source>
</evidence>
<organism evidence="9 10">
    <name type="scientific">Methylobacterium aerolatum</name>
    <dbReference type="NCBI Taxonomy" id="418708"/>
    <lineage>
        <taxon>Bacteria</taxon>
        <taxon>Pseudomonadati</taxon>
        <taxon>Pseudomonadota</taxon>
        <taxon>Alphaproteobacteria</taxon>
        <taxon>Hyphomicrobiales</taxon>
        <taxon>Methylobacteriaceae</taxon>
        <taxon>Methylobacterium</taxon>
    </lineage>
</organism>
<dbReference type="Proteomes" id="UP001231124">
    <property type="component" value="Unassembled WGS sequence"/>
</dbReference>
<evidence type="ECO:0000256" key="4">
    <source>
        <dbReference type="ARBA" id="ARBA00022989"/>
    </source>
</evidence>
<dbReference type="InterPro" id="IPR050445">
    <property type="entry name" value="Bact_polysacc_biosynth/exp"/>
</dbReference>
<keyword evidence="5 7" id="KW-0472">Membrane</keyword>
<evidence type="ECO:0000313" key="10">
    <source>
        <dbReference type="Proteomes" id="UP001231124"/>
    </source>
</evidence>
<dbReference type="RefSeq" id="WP_238208330.1">
    <property type="nucleotide sequence ID" value="NZ_BPQE01000049.1"/>
</dbReference>
<evidence type="ECO:0000256" key="6">
    <source>
        <dbReference type="SAM" id="MobiDB-lite"/>
    </source>
</evidence>
<reference evidence="9 10" key="1">
    <citation type="submission" date="2023-07" db="EMBL/GenBank/DDBJ databases">
        <title>Genomic Encyclopedia of Type Strains, Phase IV (KMG-IV): sequencing the most valuable type-strain genomes for metagenomic binning, comparative biology and taxonomic classification.</title>
        <authorList>
            <person name="Goeker M."/>
        </authorList>
    </citation>
    <scope>NUCLEOTIDE SEQUENCE [LARGE SCALE GENOMIC DNA]</scope>
    <source>
        <strain evidence="9 10">DSM 19013</strain>
    </source>
</reference>